<feature type="transmembrane region" description="Helical" evidence="2">
    <location>
        <begin position="68"/>
        <end position="90"/>
    </location>
</feature>
<reference evidence="3 4" key="3">
    <citation type="submission" date="2019-11" db="EMBL/GenBank/DDBJ databases">
        <title>A de novo genome assembly of a pear dwarfing rootstock.</title>
        <authorList>
            <person name="Wang F."/>
            <person name="Wang J."/>
            <person name="Li S."/>
            <person name="Zhang Y."/>
            <person name="Fang M."/>
            <person name="Ma L."/>
            <person name="Zhao Y."/>
            <person name="Jiang S."/>
        </authorList>
    </citation>
    <scope>NUCLEOTIDE SEQUENCE [LARGE SCALE GENOMIC DNA]</scope>
    <source>
        <strain evidence="3">S2</strain>
        <tissue evidence="3">Leaf</tissue>
    </source>
</reference>
<keyword evidence="2" id="KW-0812">Transmembrane</keyword>
<proteinExistence type="predicted"/>
<organism evidence="3 4">
    <name type="scientific">Pyrus ussuriensis x Pyrus communis</name>
    <dbReference type="NCBI Taxonomy" id="2448454"/>
    <lineage>
        <taxon>Eukaryota</taxon>
        <taxon>Viridiplantae</taxon>
        <taxon>Streptophyta</taxon>
        <taxon>Embryophyta</taxon>
        <taxon>Tracheophyta</taxon>
        <taxon>Spermatophyta</taxon>
        <taxon>Magnoliopsida</taxon>
        <taxon>eudicotyledons</taxon>
        <taxon>Gunneridae</taxon>
        <taxon>Pentapetalae</taxon>
        <taxon>rosids</taxon>
        <taxon>fabids</taxon>
        <taxon>Rosales</taxon>
        <taxon>Rosaceae</taxon>
        <taxon>Amygdaloideae</taxon>
        <taxon>Maleae</taxon>
        <taxon>Pyrus</taxon>
    </lineage>
</organism>
<dbReference type="AlphaFoldDB" id="A0A5N5FD11"/>
<sequence>MLDECCSTAIPKSEDSRKKEEEEEEGRGISKAFSFVKALCFTEIQNKGEGDICIRLHMHLGNFDDSPIFHQQLCAFSKLLYLLSLSYICLKSSRKKE</sequence>
<evidence type="ECO:0000313" key="4">
    <source>
        <dbReference type="Proteomes" id="UP000327157"/>
    </source>
</evidence>
<comment type="caution">
    <text evidence="3">The sequence shown here is derived from an EMBL/GenBank/DDBJ whole genome shotgun (WGS) entry which is preliminary data.</text>
</comment>
<protein>
    <submittedName>
        <fullName evidence="3">Disease resistance protein RGA3</fullName>
    </submittedName>
</protein>
<keyword evidence="2" id="KW-0472">Membrane</keyword>
<evidence type="ECO:0000256" key="1">
    <source>
        <dbReference type="SAM" id="MobiDB-lite"/>
    </source>
</evidence>
<gene>
    <name evidence="3" type="ORF">D8674_010002</name>
</gene>
<reference evidence="3 4" key="1">
    <citation type="submission" date="2019-09" db="EMBL/GenBank/DDBJ databases">
        <authorList>
            <person name="Ou C."/>
        </authorList>
    </citation>
    <scope>NUCLEOTIDE SEQUENCE [LARGE SCALE GENOMIC DNA]</scope>
    <source>
        <strain evidence="3">S2</strain>
        <tissue evidence="3">Leaf</tissue>
    </source>
</reference>
<reference evidence="4" key="2">
    <citation type="submission" date="2019-10" db="EMBL/GenBank/DDBJ databases">
        <title>A de novo genome assembly of a pear dwarfing rootstock.</title>
        <authorList>
            <person name="Wang F."/>
            <person name="Wang J."/>
            <person name="Li S."/>
            <person name="Zhang Y."/>
            <person name="Fang M."/>
            <person name="Ma L."/>
            <person name="Zhao Y."/>
            <person name="Jiang S."/>
        </authorList>
    </citation>
    <scope>NUCLEOTIDE SEQUENCE [LARGE SCALE GENOMIC DNA]</scope>
</reference>
<evidence type="ECO:0000313" key="3">
    <source>
        <dbReference type="EMBL" id="KAB2599731.1"/>
    </source>
</evidence>
<keyword evidence="2" id="KW-1133">Transmembrane helix</keyword>
<accession>A0A5N5FD11</accession>
<keyword evidence="4" id="KW-1185">Reference proteome</keyword>
<dbReference type="Proteomes" id="UP000327157">
    <property type="component" value="Chromosome 13"/>
</dbReference>
<feature type="region of interest" description="Disordered" evidence="1">
    <location>
        <begin position="1"/>
        <end position="28"/>
    </location>
</feature>
<name>A0A5N5FD11_9ROSA</name>
<evidence type="ECO:0000256" key="2">
    <source>
        <dbReference type="SAM" id="Phobius"/>
    </source>
</evidence>
<dbReference type="EMBL" id="SMOL01000753">
    <property type="protein sequence ID" value="KAB2599731.1"/>
    <property type="molecule type" value="Genomic_DNA"/>
</dbReference>